<dbReference type="KEGG" id="vg:16606524"/>
<dbReference type="EMBL" id="KC977571">
    <property type="protein sequence ID" value="AGO84737.1"/>
    <property type="molecule type" value="Genomic_DNA"/>
</dbReference>
<dbReference type="Proteomes" id="UP000204584">
    <property type="component" value="Segment"/>
</dbReference>
<reference evidence="2 3" key="1">
    <citation type="journal article" date="2013" name="Science">
        <title>Pandoraviruses: amoeba viruses with genomes up to 2.5 Mb reaching that of parasitic eukaryotes.</title>
        <authorList>
            <person name="Philippe N."/>
            <person name="Legendre M."/>
            <person name="Doutre G."/>
            <person name="Coute Y."/>
            <person name="Poirot O."/>
            <person name="Lescot M."/>
            <person name="Arslan D."/>
            <person name="Seltzer V."/>
            <person name="Bertaux L."/>
            <person name="Bruley C."/>
            <person name="Garin J."/>
            <person name="Claverie J.M."/>
            <person name="Abergel C."/>
        </authorList>
    </citation>
    <scope>NUCLEOTIDE SEQUENCE [LARGE SCALE GENOMIC DNA]</scope>
</reference>
<gene>
    <name evidence="2" type="ORF">psal_cds_751</name>
</gene>
<feature type="region of interest" description="Disordered" evidence="1">
    <location>
        <begin position="92"/>
        <end position="115"/>
    </location>
</feature>
<evidence type="ECO:0000313" key="3">
    <source>
        <dbReference type="Proteomes" id="UP000204584"/>
    </source>
</evidence>
<sequence length="115" mass="12836">MASAVRCPICDARDRAFYSVPNNEIVLLCFECSSVWIDPDRVGWGDESTEQALCDHFCVTDSEQLFDPHMTGRTARCDVLRDPKWRAALDRIGRARPEPAVPSHPPDCSQRSGTG</sequence>
<evidence type="ECO:0000256" key="1">
    <source>
        <dbReference type="SAM" id="MobiDB-lite"/>
    </source>
</evidence>
<keyword evidence="3" id="KW-1185">Reference proteome</keyword>
<dbReference type="RefSeq" id="YP_008437810.1">
    <property type="nucleotide sequence ID" value="NC_022098.1"/>
</dbReference>
<accession>S4W2J8</accession>
<protein>
    <submittedName>
        <fullName evidence="2">Uncharacterized protein</fullName>
    </submittedName>
</protein>
<dbReference type="GeneID" id="16606524"/>
<proteinExistence type="predicted"/>
<name>S4W2J8_9VIRU</name>
<organism evidence="2 3">
    <name type="scientific">Pandoravirus salinus</name>
    <dbReference type="NCBI Taxonomy" id="1349410"/>
    <lineage>
        <taxon>Viruses</taxon>
        <taxon>Pandoravirus</taxon>
    </lineage>
</organism>
<evidence type="ECO:0000313" key="2">
    <source>
        <dbReference type="EMBL" id="AGO84737.1"/>
    </source>
</evidence>